<keyword evidence="3" id="KW-1185">Reference proteome</keyword>
<dbReference type="EMBL" id="JBEDUW010000004">
    <property type="protein sequence ID" value="KAK9934873.1"/>
    <property type="molecule type" value="Genomic_DNA"/>
</dbReference>
<evidence type="ECO:0000256" key="1">
    <source>
        <dbReference type="SAM" id="MobiDB-lite"/>
    </source>
</evidence>
<protein>
    <submittedName>
        <fullName evidence="2">Uncharacterized protein</fullName>
    </submittedName>
</protein>
<feature type="compositionally biased region" description="Low complexity" evidence="1">
    <location>
        <begin position="108"/>
        <end position="140"/>
    </location>
</feature>
<accession>A0AAW1XFZ0</accession>
<evidence type="ECO:0000313" key="2">
    <source>
        <dbReference type="EMBL" id="KAK9934873.1"/>
    </source>
</evidence>
<organism evidence="2 3">
    <name type="scientific">Rubus argutus</name>
    <name type="common">Southern blackberry</name>
    <dbReference type="NCBI Taxonomy" id="59490"/>
    <lineage>
        <taxon>Eukaryota</taxon>
        <taxon>Viridiplantae</taxon>
        <taxon>Streptophyta</taxon>
        <taxon>Embryophyta</taxon>
        <taxon>Tracheophyta</taxon>
        <taxon>Spermatophyta</taxon>
        <taxon>Magnoliopsida</taxon>
        <taxon>eudicotyledons</taxon>
        <taxon>Gunneridae</taxon>
        <taxon>Pentapetalae</taxon>
        <taxon>rosids</taxon>
        <taxon>fabids</taxon>
        <taxon>Rosales</taxon>
        <taxon>Rosaceae</taxon>
        <taxon>Rosoideae</taxon>
        <taxon>Rosoideae incertae sedis</taxon>
        <taxon>Rubus</taxon>
    </lineage>
</organism>
<proteinExistence type="predicted"/>
<evidence type="ECO:0000313" key="3">
    <source>
        <dbReference type="Proteomes" id="UP001457282"/>
    </source>
</evidence>
<feature type="region of interest" description="Disordered" evidence="1">
    <location>
        <begin position="103"/>
        <end position="140"/>
    </location>
</feature>
<name>A0AAW1XFZ0_RUBAR</name>
<gene>
    <name evidence="2" type="ORF">M0R45_022002</name>
</gene>
<sequence length="140" mass="15377">MAEEEETKYISYFDEDETFGEDEYDEVTEVEQIRSKKRVGPPVEEDWDRAAIFVKFLKVFYDVTLRISASNHPTTARAFHDIVAIQENELNCNDPSEIAIASTTSNGAKGSTSSKATASTATKAAKRSNSSKATTSAPNA</sequence>
<dbReference type="Proteomes" id="UP001457282">
    <property type="component" value="Unassembled WGS sequence"/>
</dbReference>
<comment type="caution">
    <text evidence="2">The sequence shown here is derived from an EMBL/GenBank/DDBJ whole genome shotgun (WGS) entry which is preliminary data.</text>
</comment>
<dbReference type="AlphaFoldDB" id="A0AAW1XFZ0"/>
<reference evidence="2 3" key="1">
    <citation type="journal article" date="2023" name="G3 (Bethesda)">
        <title>A chromosome-length genome assembly and annotation of blackberry (Rubus argutus, cv. 'Hillquist').</title>
        <authorList>
            <person name="Bruna T."/>
            <person name="Aryal R."/>
            <person name="Dudchenko O."/>
            <person name="Sargent D.J."/>
            <person name="Mead D."/>
            <person name="Buti M."/>
            <person name="Cavallini A."/>
            <person name="Hytonen T."/>
            <person name="Andres J."/>
            <person name="Pham M."/>
            <person name="Weisz D."/>
            <person name="Mascagni F."/>
            <person name="Usai G."/>
            <person name="Natali L."/>
            <person name="Bassil N."/>
            <person name="Fernandez G.E."/>
            <person name="Lomsadze A."/>
            <person name="Armour M."/>
            <person name="Olukolu B."/>
            <person name="Poorten T."/>
            <person name="Britton C."/>
            <person name="Davik J."/>
            <person name="Ashrafi H."/>
            <person name="Aiden E.L."/>
            <person name="Borodovsky M."/>
            <person name="Worthington M."/>
        </authorList>
    </citation>
    <scope>NUCLEOTIDE SEQUENCE [LARGE SCALE GENOMIC DNA]</scope>
    <source>
        <strain evidence="2">PI 553951</strain>
    </source>
</reference>